<evidence type="ECO:0000313" key="4">
    <source>
        <dbReference type="Proteomes" id="UP001612928"/>
    </source>
</evidence>
<feature type="signal peptide" evidence="2">
    <location>
        <begin position="1"/>
        <end position="29"/>
    </location>
</feature>
<comment type="caution">
    <text evidence="3">The sequence shown here is derived from an EMBL/GenBank/DDBJ whole genome shotgun (WGS) entry which is preliminary data.</text>
</comment>
<reference evidence="3 4" key="1">
    <citation type="submission" date="2024-10" db="EMBL/GenBank/DDBJ databases">
        <title>The Natural Products Discovery Center: Release of the First 8490 Sequenced Strains for Exploring Actinobacteria Biosynthetic Diversity.</title>
        <authorList>
            <person name="Kalkreuter E."/>
            <person name="Kautsar S.A."/>
            <person name="Yang D."/>
            <person name="Bader C.D."/>
            <person name="Teijaro C.N."/>
            <person name="Fluegel L."/>
            <person name="Davis C.M."/>
            <person name="Simpson J.R."/>
            <person name="Lauterbach L."/>
            <person name="Steele A.D."/>
            <person name="Gui C."/>
            <person name="Meng S."/>
            <person name="Li G."/>
            <person name="Viehrig K."/>
            <person name="Ye F."/>
            <person name="Su P."/>
            <person name="Kiefer A.F."/>
            <person name="Nichols A."/>
            <person name="Cepeda A.J."/>
            <person name="Yan W."/>
            <person name="Fan B."/>
            <person name="Jiang Y."/>
            <person name="Adhikari A."/>
            <person name="Zheng C.-J."/>
            <person name="Schuster L."/>
            <person name="Cowan T.M."/>
            <person name="Smanski M.J."/>
            <person name="Chevrette M.G."/>
            <person name="De Carvalho L.P.S."/>
            <person name="Shen B."/>
        </authorList>
    </citation>
    <scope>NUCLEOTIDE SEQUENCE [LARGE SCALE GENOMIC DNA]</scope>
    <source>
        <strain evidence="3 4">NPDC049503</strain>
    </source>
</reference>
<dbReference type="RefSeq" id="WP_180903426.1">
    <property type="nucleotide sequence ID" value="NZ_JBITMB010000005.1"/>
</dbReference>
<sequence length="53" mass="5328">MLKRLLAATATVAAALVVSGALSAPAAQATEDVPASGQFAPSPPYPPYNEDDD</sequence>
<accession>A0ABW8A7P0</accession>
<dbReference type="EMBL" id="JBITMB010000005">
    <property type="protein sequence ID" value="MFI7442805.1"/>
    <property type="molecule type" value="Genomic_DNA"/>
</dbReference>
<name>A0ABW8A7P0_9ACTN</name>
<gene>
    <name evidence="3" type="ORF">ACIBP5_22785</name>
</gene>
<protein>
    <submittedName>
        <fullName evidence="3">Uncharacterized protein</fullName>
    </submittedName>
</protein>
<keyword evidence="4" id="KW-1185">Reference proteome</keyword>
<evidence type="ECO:0000256" key="1">
    <source>
        <dbReference type="SAM" id="MobiDB-lite"/>
    </source>
</evidence>
<feature type="chain" id="PRO_5046992490" evidence="2">
    <location>
        <begin position="30"/>
        <end position="53"/>
    </location>
</feature>
<organism evidence="3 4">
    <name type="scientific">Nonomuraea indica</name>
    <dbReference type="NCBI Taxonomy" id="1581193"/>
    <lineage>
        <taxon>Bacteria</taxon>
        <taxon>Bacillati</taxon>
        <taxon>Actinomycetota</taxon>
        <taxon>Actinomycetes</taxon>
        <taxon>Streptosporangiales</taxon>
        <taxon>Streptosporangiaceae</taxon>
        <taxon>Nonomuraea</taxon>
    </lineage>
</organism>
<keyword evidence="2" id="KW-0732">Signal</keyword>
<feature type="region of interest" description="Disordered" evidence="1">
    <location>
        <begin position="27"/>
        <end position="53"/>
    </location>
</feature>
<evidence type="ECO:0000256" key="2">
    <source>
        <dbReference type="SAM" id="SignalP"/>
    </source>
</evidence>
<proteinExistence type="predicted"/>
<dbReference type="Proteomes" id="UP001612928">
    <property type="component" value="Unassembled WGS sequence"/>
</dbReference>
<evidence type="ECO:0000313" key="3">
    <source>
        <dbReference type="EMBL" id="MFI7442805.1"/>
    </source>
</evidence>